<accession>A0ABU1CG93</accession>
<reference evidence="3 4" key="1">
    <citation type="submission" date="2023-04" db="EMBL/GenBank/DDBJ databases">
        <title>Lysobacter sp. strain UC isolated from soil sample.</title>
        <authorList>
            <person name="Choksket S."/>
            <person name="Harshvardhan F."/>
            <person name="Rana R."/>
            <person name="Patil P.B."/>
            <person name="Korpole S."/>
        </authorList>
    </citation>
    <scope>NUCLEOTIDE SEQUENCE [LARGE SCALE GENOMIC DNA]</scope>
    <source>
        <strain evidence="3 4">UC</strain>
    </source>
</reference>
<dbReference type="PANTHER" id="PTHR36966:SF1">
    <property type="entry name" value="REP-ASSOCIATED TYROSINE TRANSPOSASE"/>
    <property type="match status" value="1"/>
</dbReference>
<protein>
    <submittedName>
        <fullName evidence="3">Transposase</fullName>
    </submittedName>
</protein>
<dbReference type="Gene3D" id="3.30.70.1290">
    <property type="entry name" value="Transposase IS200-like"/>
    <property type="match status" value="1"/>
</dbReference>
<dbReference type="Proteomes" id="UP001233535">
    <property type="component" value="Unassembled WGS sequence"/>
</dbReference>
<feature type="compositionally biased region" description="Polar residues" evidence="1">
    <location>
        <begin position="214"/>
        <end position="233"/>
    </location>
</feature>
<sequence length="245" mass="27740">MTNYRRAHVPGAMYFFAVNLVDRRSTLLIERIDALRTAVRYTQQRHPFVITAMTILPDHMHAVWTLPADDADFPLRWRLVKTFFSRQIPHGEYRRASRIAKGERGIWQRRYWEHLIRDEDDLRRCVDYTHFNQVKHGTLGACRIGLTPRFTAKCAKDGGLAIGRRLLKAMRRSASGGDGFRERNPSDGLRAGERRQGGASSTESSTSSRYCAWRSNSSASASGAMRNSTSCSSPRDPASCDSNNS</sequence>
<evidence type="ECO:0000313" key="3">
    <source>
        <dbReference type="EMBL" id="MDR0183967.1"/>
    </source>
</evidence>
<comment type="caution">
    <text evidence="3">The sequence shown here is derived from an EMBL/GenBank/DDBJ whole genome shotgun (WGS) entry which is preliminary data.</text>
</comment>
<gene>
    <name evidence="3" type="ORF">P8609_13465</name>
</gene>
<proteinExistence type="predicted"/>
<dbReference type="SUPFAM" id="SSF143422">
    <property type="entry name" value="Transposase IS200-like"/>
    <property type="match status" value="1"/>
</dbReference>
<evidence type="ECO:0000256" key="1">
    <source>
        <dbReference type="SAM" id="MobiDB-lite"/>
    </source>
</evidence>
<feature type="domain" description="Transposase IS200-like" evidence="2">
    <location>
        <begin position="9"/>
        <end position="132"/>
    </location>
</feature>
<name>A0ABU1CG93_9GAMM</name>
<dbReference type="PANTHER" id="PTHR36966">
    <property type="entry name" value="REP-ASSOCIATED TYROSINE TRANSPOSASE"/>
    <property type="match status" value="1"/>
</dbReference>
<feature type="region of interest" description="Disordered" evidence="1">
    <location>
        <begin position="173"/>
        <end position="245"/>
    </location>
</feature>
<dbReference type="InterPro" id="IPR036515">
    <property type="entry name" value="Transposase_17_sf"/>
</dbReference>
<evidence type="ECO:0000313" key="4">
    <source>
        <dbReference type="Proteomes" id="UP001233535"/>
    </source>
</evidence>
<dbReference type="InterPro" id="IPR002686">
    <property type="entry name" value="Transposase_17"/>
</dbReference>
<dbReference type="EMBL" id="JARUHG010000004">
    <property type="protein sequence ID" value="MDR0183967.1"/>
    <property type="molecule type" value="Genomic_DNA"/>
</dbReference>
<evidence type="ECO:0000259" key="2">
    <source>
        <dbReference type="SMART" id="SM01321"/>
    </source>
</evidence>
<organism evidence="3 4">
    <name type="scientific">Lysobacter arvi</name>
    <dbReference type="NCBI Taxonomy" id="3038776"/>
    <lineage>
        <taxon>Bacteria</taxon>
        <taxon>Pseudomonadati</taxon>
        <taxon>Pseudomonadota</taxon>
        <taxon>Gammaproteobacteria</taxon>
        <taxon>Lysobacterales</taxon>
        <taxon>Lysobacteraceae</taxon>
        <taxon>Lysobacter</taxon>
    </lineage>
</organism>
<dbReference type="SMART" id="SM01321">
    <property type="entry name" value="Y1_Tnp"/>
    <property type="match status" value="1"/>
</dbReference>
<dbReference type="NCBIfam" id="NF047646">
    <property type="entry name" value="REP_Tyr_transpos"/>
    <property type="match status" value="1"/>
</dbReference>
<keyword evidence="4" id="KW-1185">Reference proteome</keyword>
<feature type="compositionally biased region" description="Basic and acidic residues" evidence="1">
    <location>
        <begin position="179"/>
        <end position="196"/>
    </location>
</feature>
<dbReference type="InterPro" id="IPR052715">
    <property type="entry name" value="RAYT_transposase"/>
</dbReference>